<keyword evidence="9" id="KW-0482">Metalloprotease</keyword>
<comment type="cofactor">
    <cofactor evidence="3">
        <name>Zn(2+)</name>
        <dbReference type="ChEBI" id="CHEBI:29105"/>
    </cofactor>
</comment>
<dbReference type="GO" id="GO:0004177">
    <property type="term" value="F:aminopeptidase activity"/>
    <property type="evidence" value="ECO:0007669"/>
    <property type="project" value="UniProtKB-KW"/>
</dbReference>
<proteinExistence type="inferred from homology"/>
<dbReference type="InterPro" id="IPR035097">
    <property type="entry name" value="M29_N-terminal"/>
</dbReference>
<keyword evidence="5 10" id="KW-0031">Aminopeptidase</keyword>
<keyword evidence="11" id="KW-1185">Reference proteome</keyword>
<evidence type="ECO:0000256" key="5">
    <source>
        <dbReference type="ARBA" id="ARBA00022438"/>
    </source>
</evidence>
<reference evidence="11" key="1">
    <citation type="journal article" date="2019" name="Int. J. Syst. Evol. Microbiol.">
        <title>The Global Catalogue of Microorganisms (GCM) 10K type strain sequencing project: providing services to taxonomists for standard genome sequencing and annotation.</title>
        <authorList>
            <consortium name="The Broad Institute Genomics Platform"/>
            <consortium name="The Broad Institute Genome Sequencing Center for Infectious Disease"/>
            <person name="Wu L."/>
            <person name="Ma J."/>
        </authorList>
    </citation>
    <scope>NUCLEOTIDE SEQUENCE [LARGE SCALE GENOMIC DNA]</scope>
    <source>
        <strain evidence="11">CGMCC 1.16306</strain>
    </source>
</reference>
<accession>A0ABV9GLQ0</accession>
<protein>
    <submittedName>
        <fullName evidence="10">Aminopeptidase</fullName>
    </submittedName>
</protein>
<dbReference type="Gene3D" id="3.40.1830.10">
    <property type="entry name" value="Thermophilic metalloprotease (M29)"/>
    <property type="match status" value="1"/>
</dbReference>
<dbReference type="Proteomes" id="UP001596022">
    <property type="component" value="Unassembled WGS sequence"/>
</dbReference>
<organism evidence="10 11">
    <name type="scientific">Camelliibacillus cellulosilyticus</name>
    <dbReference type="NCBI Taxonomy" id="2174486"/>
    <lineage>
        <taxon>Bacteria</taxon>
        <taxon>Bacillati</taxon>
        <taxon>Bacillota</taxon>
        <taxon>Bacilli</taxon>
        <taxon>Bacillales</taxon>
        <taxon>Sporolactobacillaceae</taxon>
        <taxon>Camelliibacillus</taxon>
    </lineage>
</organism>
<evidence type="ECO:0000256" key="2">
    <source>
        <dbReference type="ARBA" id="ARBA00001946"/>
    </source>
</evidence>
<keyword evidence="8" id="KW-0378">Hydrolase</keyword>
<dbReference type="InterPro" id="IPR000787">
    <property type="entry name" value="Peptidase_M29"/>
</dbReference>
<dbReference type="Pfam" id="PF02073">
    <property type="entry name" value="Peptidase_M29"/>
    <property type="match status" value="1"/>
</dbReference>
<gene>
    <name evidence="10" type="ORF">ACFO4N_10980</name>
</gene>
<dbReference type="EMBL" id="JBHSFW010000006">
    <property type="protein sequence ID" value="MFC4619237.1"/>
    <property type="molecule type" value="Genomic_DNA"/>
</dbReference>
<evidence type="ECO:0000256" key="9">
    <source>
        <dbReference type="ARBA" id="ARBA00023049"/>
    </source>
</evidence>
<comment type="cofactor">
    <cofactor evidence="2">
        <name>Mg(2+)</name>
        <dbReference type="ChEBI" id="CHEBI:18420"/>
    </cofactor>
</comment>
<evidence type="ECO:0000256" key="7">
    <source>
        <dbReference type="ARBA" id="ARBA00022723"/>
    </source>
</evidence>
<evidence type="ECO:0000256" key="1">
    <source>
        <dbReference type="ARBA" id="ARBA00001941"/>
    </source>
</evidence>
<dbReference type="SUPFAM" id="SSF144052">
    <property type="entry name" value="Thermophilic metalloprotease-like"/>
    <property type="match status" value="1"/>
</dbReference>
<dbReference type="RefSeq" id="WP_376846331.1">
    <property type="nucleotide sequence ID" value="NZ_JBHSFW010000006.1"/>
</dbReference>
<comment type="caution">
    <text evidence="10">The sequence shown here is derived from an EMBL/GenBank/DDBJ whole genome shotgun (WGS) entry which is preliminary data.</text>
</comment>
<keyword evidence="7" id="KW-0479">Metal-binding</keyword>
<name>A0ABV9GLQ0_9BACL</name>
<sequence>MEAFQTALQNYAELAVKIGVNVQKGQTLVVNAPVSALDFVRQVVKKAYEAGAKTVYVEWNDQVISRMAYDYAPMEAFEEFPTWKADGMEKLASQGAAFLSIAAPNPELLKGVDPKKIALAQKTAGQAMKAYAKYTKAGKVSWSIVAVPTPEWASKVFPDLDEAEAIDALWKQIFHVTRVADGKAVENWQTHTNNIAQKLAFLNDKQLKSLHYQSSGTDLTLALPENHVWMGGSVANTDGVNFVPNIPTEEVFCAPKKTGVNGTVRSTKPLNYGGQLIENIAITFKEGRIVDFHADTGYEVLKNLIETDEGSHYLGEIALVPHQSPISDTGLIFFNTLFDENASCHLAIGSAYAMNLIDGGKMSDEELEAHGLNTSITHVDFMIGSPDLNIEGITASGESITIFKNGNWAI</sequence>
<evidence type="ECO:0000256" key="3">
    <source>
        <dbReference type="ARBA" id="ARBA00001947"/>
    </source>
</evidence>
<dbReference type="InterPro" id="IPR052170">
    <property type="entry name" value="M29_Exopeptidase"/>
</dbReference>
<evidence type="ECO:0000313" key="10">
    <source>
        <dbReference type="EMBL" id="MFC4619237.1"/>
    </source>
</evidence>
<evidence type="ECO:0000256" key="6">
    <source>
        <dbReference type="ARBA" id="ARBA00022670"/>
    </source>
</evidence>
<comment type="cofactor">
    <cofactor evidence="1">
        <name>Co(2+)</name>
        <dbReference type="ChEBI" id="CHEBI:48828"/>
    </cofactor>
</comment>
<dbReference type="PANTHER" id="PTHR34448">
    <property type="entry name" value="AMINOPEPTIDASE"/>
    <property type="match status" value="1"/>
</dbReference>
<dbReference type="PANTHER" id="PTHR34448:SF3">
    <property type="entry name" value="AMINOPEPTIDASE AMPS"/>
    <property type="match status" value="1"/>
</dbReference>
<evidence type="ECO:0000256" key="8">
    <source>
        <dbReference type="ARBA" id="ARBA00022801"/>
    </source>
</evidence>
<comment type="similarity">
    <text evidence="4">Belongs to the peptidase M29 family.</text>
</comment>
<evidence type="ECO:0000313" key="11">
    <source>
        <dbReference type="Proteomes" id="UP001596022"/>
    </source>
</evidence>
<evidence type="ECO:0000256" key="4">
    <source>
        <dbReference type="ARBA" id="ARBA00008236"/>
    </source>
</evidence>
<dbReference type="PRINTS" id="PR00919">
    <property type="entry name" value="THERMOPTASE"/>
</dbReference>
<keyword evidence="6" id="KW-0645">Protease</keyword>